<dbReference type="PANTHER" id="PTHR46844:SF1">
    <property type="entry name" value="SLR5058 PROTEIN"/>
    <property type="match status" value="1"/>
</dbReference>
<evidence type="ECO:0000259" key="4">
    <source>
        <dbReference type="PROSITE" id="PS50835"/>
    </source>
</evidence>
<evidence type="ECO:0000256" key="1">
    <source>
        <dbReference type="SAM" id="MobiDB-lite"/>
    </source>
</evidence>
<feature type="compositionally biased region" description="Low complexity" evidence="1">
    <location>
        <begin position="589"/>
        <end position="601"/>
    </location>
</feature>
<sequence length="932" mass="105400">MLHRCFSFRCLVNMLYTLSFYTVRPGPPCPLIDACGSTCTGCQLNVTTSGSLTCYVNGSRPMVDVDWIVTNQSGVSFTKEEQTHKEMGHRWYTEKTIEYTTPDCGADATFRCIASLSDFPFASLLDTYSSAVRINTGACKEPPSSEPTSSPKGQVVWPFVFIGIVIVLVMLILIACYLCRSRGTSLQIATPDYVEMQQPPKQKKKSLEERKNTLVEGLLKYYEKFCFIKPLPWGEPIPIHALYTTCQCTVTNANGVVSQQESGFLSKPEFNFDCKNRVFIIADLGYGKTTYTQHLVSDWVSKMKTPKVGKKDKISEPILIYVHLKEVDPSMILSEIVQKMMPVGIDLMVADIVEIFLTFEFQVLLDGLDELSMSTISTDTSPENPTNDKEESVNLLQEEGQNDANLTVGNLLNYKINTDKFKKIKVWVTSREVDDMQASFALPYSKVKLNGFSNSQVNEYVHKTCKYYFESQAIPQLPLTPEPNMKGFKLDATQQAKSDANNQEMIESKSTNSDSRPVTEGRCSNSENAKYENPVNSEKNEKNISEVTKENKKTTEKKEQDTVEESQTVDCEETKEKTIDSNTGFTEGANNEANENNIISDDVSDDVTKKSIPDAHHENKQKESEQKDNTIPEKNVQTLEACDTLEILSEKVSECMELNEIFQNFADTPLLLIMIVHIITCRMLDPTGKYKEVNVNKLTTIIRLVITCLESRYVQKVNNQSIQKDIKSLEARLGKIAFENKMSLSLGKREYWNDKLGEKDTQLALAVGLLKYTKKVGSGGSQLEELAFSSYTGIMFYHEFFQEFLAAQYVPGSDKEWAWIDEFITKSTDDTTVRLLQFMFGMNHARLDKALNSLLKEQKMWNNLIDCIYEVSNIEKKQAIINDMVREANKTGVNVTLNIHHLDRKHHRIALTDFCDTCNASDVSSGKTYNFL</sequence>
<comment type="caution">
    <text evidence="5">The sequence shown here is derived from an EMBL/GenBank/DDBJ whole genome shotgun (WGS) entry which is preliminary data.</text>
</comment>
<dbReference type="InterPro" id="IPR007110">
    <property type="entry name" value="Ig-like_dom"/>
</dbReference>
<reference evidence="5 6" key="1">
    <citation type="journal article" date="2017" name="PLoS Biol.">
        <title>The sea cucumber genome provides insights into morphological evolution and visceral regeneration.</title>
        <authorList>
            <person name="Zhang X."/>
            <person name="Sun L."/>
            <person name="Yuan J."/>
            <person name="Sun Y."/>
            <person name="Gao Y."/>
            <person name="Zhang L."/>
            <person name="Li S."/>
            <person name="Dai H."/>
            <person name="Hamel J.F."/>
            <person name="Liu C."/>
            <person name="Yu Y."/>
            <person name="Liu S."/>
            <person name="Lin W."/>
            <person name="Guo K."/>
            <person name="Jin S."/>
            <person name="Xu P."/>
            <person name="Storey K.B."/>
            <person name="Huan P."/>
            <person name="Zhang T."/>
            <person name="Zhou Y."/>
            <person name="Zhang J."/>
            <person name="Lin C."/>
            <person name="Li X."/>
            <person name="Xing L."/>
            <person name="Huo D."/>
            <person name="Sun M."/>
            <person name="Wang L."/>
            <person name="Mercier A."/>
            <person name="Li F."/>
            <person name="Yang H."/>
            <person name="Xiang J."/>
        </authorList>
    </citation>
    <scope>NUCLEOTIDE SEQUENCE [LARGE SCALE GENOMIC DNA]</scope>
    <source>
        <strain evidence="5">Shaxun</strain>
        <tissue evidence="5">Muscle</tissue>
    </source>
</reference>
<dbReference type="Gene3D" id="3.40.50.300">
    <property type="entry name" value="P-loop containing nucleotide triphosphate hydrolases"/>
    <property type="match status" value="1"/>
</dbReference>
<accession>A0A2G8KL80</accession>
<feature type="signal peptide" evidence="3">
    <location>
        <begin position="1"/>
        <end position="25"/>
    </location>
</feature>
<protein>
    <recommendedName>
        <fullName evidence="4">Ig-like domain-containing protein</fullName>
    </recommendedName>
</protein>
<feature type="compositionally biased region" description="Polar residues" evidence="1">
    <location>
        <begin position="494"/>
        <end position="528"/>
    </location>
</feature>
<evidence type="ECO:0000313" key="5">
    <source>
        <dbReference type="EMBL" id="PIK48761.1"/>
    </source>
</evidence>
<feature type="region of interest" description="Disordered" evidence="1">
    <location>
        <begin position="494"/>
        <end position="634"/>
    </location>
</feature>
<dbReference type="InterPro" id="IPR027417">
    <property type="entry name" value="P-loop_NTPase"/>
</dbReference>
<dbReference type="PROSITE" id="PS50835">
    <property type="entry name" value="IG_LIKE"/>
    <property type="match status" value="1"/>
</dbReference>
<organism evidence="5 6">
    <name type="scientific">Stichopus japonicus</name>
    <name type="common">Sea cucumber</name>
    <dbReference type="NCBI Taxonomy" id="307972"/>
    <lineage>
        <taxon>Eukaryota</taxon>
        <taxon>Metazoa</taxon>
        <taxon>Echinodermata</taxon>
        <taxon>Eleutherozoa</taxon>
        <taxon>Echinozoa</taxon>
        <taxon>Holothuroidea</taxon>
        <taxon>Aspidochirotacea</taxon>
        <taxon>Aspidochirotida</taxon>
        <taxon>Stichopodidae</taxon>
        <taxon>Apostichopus</taxon>
    </lineage>
</organism>
<proteinExistence type="predicted"/>
<feature type="compositionally biased region" description="Basic and acidic residues" evidence="1">
    <location>
        <begin position="606"/>
        <end position="631"/>
    </location>
</feature>
<dbReference type="EMBL" id="MRZV01000503">
    <property type="protein sequence ID" value="PIK48761.1"/>
    <property type="molecule type" value="Genomic_DNA"/>
</dbReference>
<dbReference type="Proteomes" id="UP000230750">
    <property type="component" value="Unassembled WGS sequence"/>
</dbReference>
<gene>
    <name evidence="5" type="ORF">BSL78_14357</name>
</gene>
<evidence type="ECO:0000256" key="3">
    <source>
        <dbReference type="SAM" id="SignalP"/>
    </source>
</evidence>
<feature type="chain" id="PRO_5013970302" description="Ig-like domain-containing protein" evidence="3">
    <location>
        <begin position="26"/>
        <end position="932"/>
    </location>
</feature>
<evidence type="ECO:0000313" key="6">
    <source>
        <dbReference type="Proteomes" id="UP000230750"/>
    </source>
</evidence>
<name>A0A2G8KL80_STIJA</name>
<dbReference type="AlphaFoldDB" id="A0A2G8KL80"/>
<feature type="compositionally biased region" description="Basic and acidic residues" evidence="1">
    <location>
        <begin position="538"/>
        <end position="561"/>
    </location>
</feature>
<keyword evidence="2" id="KW-0472">Membrane</keyword>
<evidence type="ECO:0000256" key="2">
    <source>
        <dbReference type="SAM" id="Phobius"/>
    </source>
</evidence>
<keyword evidence="3" id="KW-0732">Signal</keyword>
<keyword evidence="2" id="KW-0812">Transmembrane</keyword>
<keyword evidence="6" id="KW-1185">Reference proteome</keyword>
<feature type="domain" description="Ig-like" evidence="4">
    <location>
        <begin position="27"/>
        <end position="115"/>
    </location>
</feature>
<dbReference type="PANTHER" id="PTHR46844">
    <property type="entry name" value="SLR5058 PROTEIN"/>
    <property type="match status" value="1"/>
</dbReference>
<feature type="transmembrane region" description="Helical" evidence="2">
    <location>
        <begin position="155"/>
        <end position="178"/>
    </location>
</feature>
<keyword evidence="2" id="KW-1133">Transmembrane helix</keyword>